<feature type="domain" description="N-acetyltransferase" evidence="3">
    <location>
        <begin position="3"/>
        <end position="150"/>
    </location>
</feature>
<dbReference type="Gene3D" id="3.40.630.30">
    <property type="match status" value="1"/>
</dbReference>
<dbReference type="InterPro" id="IPR016181">
    <property type="entry name" value="Acyl_CoA_acyltransferase"/>
</dbReference>
<keyword evidence="5" id="KW-1185">Reference proteome</keyword>
<evidence type="ECO:0000313" key="4">
    <source>
        <dbReference type="EMBL" id="QAB16018.1"/>
    </source>
</evidence>
<reference evidence="4 5" key="1">
    <citation type="journal article" date="2018" name="Environ. Microbiol.">
        <title>Genomes of ubiquitous marine and hypersaline Hydrogenovibrio, Thiomicrorhabdus and Thiomicrospira spp. encode a diversity of mechanisms to sustain chemolithoautotrophy in heterogeneous environments.</title>
        <authorList>
            <person name="Scott K.M."/>
            <person name="Williams J."/>
            <person name="Porter C.M.B."/>
            <person name="Russel S."/>
            <person name="Harmer T.L."/>
            <person name="Paul J.H."/>
            <person name="Antonen K.M."/>
            <person name="Bridges M.K."/>
            <person name="Camper G.J."/>
            <person name="Campla C.K."/>
            <person name="Casella L.G."/>
            <person name="Chase E."/>
            <person name="Conrad J.W."/>
            <person name="Cruz M.C."/>
            <person name="Dunlap D.S."/>
            <person name="Duran L."/>
            <person name="Fahsbender E.M."/>
            <person name="Goldsmith D.B."/>
            <person name="Keeley R.F."/>
            <person name="Kondoff M.R."/>
            <person name="Kussy B.I."/>
            <person name="Lane M.K."/>
            <person name="Lawler S."/>
            <person name="Leigh B.A."/>
            <person name="Lewis C."/>
            <person name="Lostal L.M."/>
            <person name="Marking D."/>
            <person name="Mancera P.A."/>
            <person name="McClenthan E.C."/>
            <person name="McIntyre E.A."/>
            <person name="Mine J.A."/>
            <person name="Modi S."/>
            <person name="Moore B.D."/>
            <person name="Morgan W.A."/>
            <person name="Nelson K.M."/>
            <person name="Nguyen K.N."/>
            <person name="Ogburn N."/>
            <person name="Parrino D.G."/>
            <person name="Pedapudi A.D."/>
            <person name="Pelham R.P."/>
            <person name="Preece A.M."/>
            <person name="Rampersad E.A."/>
            <person name="Richardson J.C."/>
            <person name="Rodgers C.M."/>
            <person name="Schaffer B.L."/>
            <person name="Sheridan N.E."/>
            <person name="Solone M.R."/>
            <person name="Staley Z.R."/>
            <person name="Tabuchi M."/>
            <person name="Waide R.J."/>
            <person name="Wanjugi P.W."/>
            <person name="Young S."/>
            <person name="Clum A."/>
            <person name="Daum C."/>
            <person name="Huntemann M."/>
            <person name="Ivanova N."/>
            <person name="Kyrpides N."/>
            <person name="Mikhailova N."/>
            <person name="Palaniappan K."/>
            <person name="Pillay M."/>
            <person name="Reddy T.B.K."/>
            <person name="Shapiro N."/>
            <person name="Stamatis D."/>
            <person name="Varghese N."/>
            <person name="Woyke T."/>
            <person name="Boden R."/>
            <person name="Freyermuth S.K."/>
            <person name="Kerfeld C.A."/>
        </authorList>
    </citation>
    <scope>NUCLEOTIDE SEQUENCE [LARGE SCALE GENOMIC DNA]</scope>
    <source>
        <strain evidence="4 5">JR-2</strain>
    </source>
</reference>
<keyword evidence="2" id="KW-0012">Acyltransferase</keyword>
<accession>A0A410H505</accession>
<name>A0A410H505_9GAMM</name>
<organism evidence="4 5">
    <name type="scientific">Hydrogenovibrio thermophilus</name>
    <dbReference type="NCBI Taxonomy" id="265883"/>
    <lineage>
        <taxon>Bacteria</taxon>
        <taxon>Pseudomonadati</taxon>
        <taxon>Pseudomonadota</taxon>
        <taxon>Gammaproteobacteria</taxon>
        <taxon>Thiotrichales</taxon>
        <taxon>Piscirickettsiaceae</taxon>
        <taxon>Hydrogenovibrio</taxon>
    </lineage>
</organism>
<protein>
    <submittedName>
        <fullName evidence="4">GNAT family N-acetyltransferase</fullName>
    </submittedName>
</protein>
<dbReference type="EMBL" id="CP035033">
    <property type="protein sequence ID" value="QAB16018.1"/>
    <property type="molecule type" value="Genomic_DNA"/>
</dbReference>
<evidence type="ECO:0000256" key="1">
    <source>
        <dbReference type="ARBA" id="ARBA00022679"/>
    </source>
</evidence>
<keyword evidence="1 4" id="KW-0808">Transferase</keyword>
<proteinExistence type="predicted"/>
<evidence type="ECO:0000313" key="5">
    <source>
        <dbReference type="Proteomes" id="UP000285478"/>
    </source>
</evidence>
<evidence type="ECO:0000256" key="2">
    <source>
        <dbReference type="ARBA" id="ARBA00023315"/>
    </source>
</evidence>
<dbReference type="RefSeq" id="WP_128385321.1">
    <property type="nucleotide sequence ID" value="NZ_CP035033.1"/>
</dbReference>
<dbReference type="CDD" id="cd04301">
    <property type="entry name" value="NAT_SF"/>
    <property type="match status" value="1"/>
</dbReference>
<evidence type="ECO:0000259" key="3">
    <source>
        <dbReference type="PROSITE" id="PS51186"/>
    </source>
</evidence>
<dbReference type="Proteomes" id="UP000285478">
    <property type="component" value="Chromosome"/>
</dbReference>
<dbReference type="SUPFAM" id="SSF55729">
    <property type="entry name" value="Acyl-CoA N-acyltransferases (Nat)"/>
    <property type="match status" value="1"/>
</dbReference>
<sequence length="150" mass="16792">MSTQIRQASFQDIPEMVVLLKSLFALEADFDFDIDKQVKGIGFIIENKDCCYLVAESNNHVIGICSAQWVYSTSEGAKSAWIEDLIVHPTHQGKGIGKLLLNAILDWCEQQGCTRAQLVYDKDNINAIAFYEKAGWQMTNLGVLKIHPAE</sequence>
<dbReference type="InterPro" id="IPR000182">
    <property type="entry name" value="GNAT_dom"/>
</dbReference>
<dbReference type="Pfam" id="PF00583">
    <property type="entry name" value="Acetyltransf_1"/>
    <property type="match status" value="1"/>
</dbReference>
<gene>
    <name evidence="4" type="ORF">EPV75_10240</name>
</gene>
<dbReference type="AlphaFoldDB" id="A0A410H505"/>
<dbReference type="InterPro" id="IPR050832">
    <property type="entry name" value="Bact_Acetyltransf"/>
</dbReference>
<dbReference type="GO" id="GO:0016747">
    <property type="term" value="F:acyltransferase activity, transferring groups other than amino-acyl groups"/>
    <property type="evidence" value="ECO:0007669"/>
    <property type="project" value="InterPro"/>
</dbReference>
<dbReference type="PANTHER" id="PTHR43877:SF1">
    <property type="entry name" value="ACETYLTRANSFERASE"/>
    <property type="match status" value="1"/>
</dbReference>
<dbReference type="PROSITE" id="PS51186">
    <property type="entry name" value="GNAT"/>
    <property type="match status" value="1"/>
</dbReference>
<dbReference type="KEGG" id="htr:EPV75_10240"/>
<dbReference type="PANTHER" id="PTHR43877">
    <property type="entry name" value="AMINOALKYLPHOSPHONATE N-ACETYLTRANSFERASE-RELATED-RELATED"/>
    <property type="match status" value="1"/>
</dbReference>